<dbReference type="OrthoDB" id="1918258at2759"/>
<protein>
    <submittedName>
        <fullName evidence="3">Uncharacterized protein LOC111295761</fullName>
    </submittedName>
</protein>
<dbReference type="PANTHER" id="PTHR33785:SF2">
    <property type="entry name" value="DUF1685 DOMAIN-CONTAINING PROTEIN"/>
    <property type="match status" value="1"/>
</dbReference>
<feature type="compositionally biased region" description="Polar residues" evidence="1">
    <location>
        <begin position="131"/>
        <end position="140"/>
    </location>
</feature>
<dbReference type="KEGG" id="dzi:111295761"/>
<dbReference type="Proteomes" id="UP000515121">
    <property type="component" value="Unplaced"/>
</dbReference>
<accession>A0A6P5YY73</accession>
<reference evidence="3" key="1">
    <citation type="submission" date="2025-08" db="UniProtKB">
        <authorList>
            <consortium name="RefSeq"/>
        </authorList>
    </citation>
    <scope>IDENTIFICATION</scope>
    <source>
        <tissue evidence="3">Fruit stalk</tissue>
    </source>
</reference>
<evidence type="ECO:0000256" key="1">
    <source>
        <dbReference type="SAM" id="MobiDB-lite"/>
    </source>
</evidence>
<proteinExistence type="predicted"/>
<keyword evidence="2" id="KW-1185">Reference proteome</keyword>
<organism evidence="2 3">
    <name type="scientific">Durio zibethinus</name>
    <name type="common">Durian</name>
    <dbReference type="NCBI Taxonomy" id="66656"/>
    <lineage>
        <taxon>Eukaryota</taxon>
        <taxon>Viridiplantae</taxon>
        <taxon>Streptophyta</taxon>
        <taxon>Embryophyta</taxon>
        <taxon>Tracheophyta</taxon>
        <taxon>Spermatophyta</taxon>
        <taxon>Magnoliopsida</taxon>
        <taxon>eudicotyledons</taxon>
        <taxon>Gunneridae</taxon>
        <taxon>Pentapetalae</taxon>
        <taxon>rosids</taxon>
        <taxon>malvids</taxon>
        <taxon>Malvales</taxon>
        <taxon>Malvaceae</taxon>
        <taxon>Helicteroideae</taxon>
        <taxon>Durio</taxon>
    </lineage>
</organism>
<evidence type="ECO:0000313" key="3">
    <source>
        <dbReference type="RefSeq" id="XP_022745220.1"/>
    </source>
</evidence>
<dbReference type="GeneID" id="111295761"/>
<feature type="region of interest" description="Disordered" evidence="1">
    <location>
        <begin position="82"/>
        <end position="140"/>
    </location>
</feature>
<sequence length="266" mass="29738">MADNFSFCLIGAMDSLWFHEVILFSEPFSLYFPKTLKPRLPYSEYSTTTTTTSPSSSLSLSSLAEDISTAVCPLLHQGNSAIPSPLTPLDDSKNEEEVKKRPTRVTLNSSRSRSHSSSPSTQKRQIRNHRLSTSGSLAGKLQKSTSCRSLKDLELEEVKGFMDLGFIFKKEHLNARMISVLPGVLRLGFFKTELNRAADELPKDDDIEQGEGKGVIRPYLSEAWLIKRPDSPLLNIRVPRVTAAADMKKHLKLWARTVVSVVQQEC</sequence>
<dbReference type="RefSeq" id="XP_022745220.1">
    <property type="nucleotide sequence ID" value="XM_022889485.1"/>
</dbReference>
<feature type="compositionally biased region" description="Low complexity" evidence="1">
    <location>
        <begin position="109"/>
        <end position="120"/>
    </location>
</feature>
<dbReference type="AlphaFoldDB" id="A0A6P5YY73"/>
<gene>
    <name evidence="3" type="primary">LOC111295761</name>
</gene>
<dbReference type="PANTHER" id="PTHR33785">
    <property type="entry name" value="OS06G0550800 PROTEIN"/>
    <property type="match status" value="1"/>
</dbReference>
<feature type="compositionally biased region" description="Basic and acidic residues" evidence="1">
    <location>
        <begin position="90"/>
        <end position="100"/>
    </location>
</feature>
<evidence type="ECO:0000313" key="2">
    <source>
        <dbReference type="Proteomes" id="UP000515121"/>
    </source>
</evidence>
<name>A0A6P5YY73_DURZI</name>